<dbReference type="GO" id="GO:0016817">
    <property type="term" value="F:hydrolase activity, acting on acid anhydrides"/>
    <property type="evidence" value="ECO:0007669"/>
    <property type="project" value="InterPro"/>
</dbReference>
<dbReference type="InterPro" id="IPR040765">
    <property type="entry name" value="Tudor_1_RapA"/>
</dbReference>
<dbReference type="Gene3D" id="3.40.50.10810">
    <property type="entry name" value="Tandem AAA-ATPase domain"/>
    <property type="match status" value="1"/>
</dbReference>
<dbReference type="Gene3D" id="2.30.30.140">
    <property type="match status" value="1"/>
</dbReference>
<evidence type="ECO:0000256" key="1">
    <source>
        <dbReference type="ARBA" id="ARBA00022741"/>
    </source>
</evidence>
<dbReference type="PROSITE" id="PS51194">
    <property type="entry name" value="HELICASE_CTER"/>
    <property type="match status" value="1"/>
</dbReference>
<dbReference type="SUPFAM" id="SSF52540">
    <property type="entry name" value="P-loop containing nucleoside triphosphate hydrolases"/>
    <property type="match status" value="2"/>
</dbReference>
<keyword evidence="3 11" id="KW-0347">Helicase</keyword>
<keyword evidence="7" id="KW-0010">Activator</keyword>
<dbReference type="Proteomes" id="UP000182882">
    <property type="component" value="Unassembled WGS sequence"/>
</dbReference>
<dbReference type="AlphaFoldDB" id="A0A1H2DUQ3"/>
<keyword evidence="12" id="KW-1185">Reference proteome</keyword>
<evidence type="ECO:0000259" key="10">
    <source>
        <dbReference type="PROSITE" id="PS51194"/>
    </source>
</evidence>
<dbReference type="RefSeq" id="WP_062558247.1">
    <property type="nucleotide sequence ID" value="NZ_CP013341.1"/>
</dbReference>
<dbReference type="CDD" id="cd18793">
    <property type="entry name" value="SF2_C_SNF"/>
    <property type="match status" value="1"/>
</dbReference>
<dbReference type="PROSITE" id="PS51192">
    <property type="entry name" value="HELICASE_ATP_BIND_1"/>
    <property type="match status" value="1"/>
</dbReference>
<dbReference type="CDD" id="cd18011">
    <property type="entry name" value="DEXDc_RapA"/>
    <property type="match status" value="1"/>
</dbReference>
<dbReference type="Gene3D" id="2.30.30.930">
    <property type="match status" value="1"/>
</dbReference>
<dbReference type="InterPro" id="IPR040766">
    <property type="entry name" value="Tudor_2_RapA"/>
</dbReference>
<keyword evidence="6" id="KW-0238">DNA-binding</keyword>
<dbReference type="NCBIfam" id="NF003426">
    <property type="entry name" value="PRK04914.1"/>
    <property type="match status" value="1"/>
</dbReference>
<dbReference type="Pfam" id="PF12137">
    <property type="entry name" value="RapA_C"/>
    <property type="match status" value="1"/>
</dbReference>
<name>A0A1H2DUQ3_9PROT</name>
<organism evidence="11 12">
    <name type="scientific">Nitrosomonas ureae</name>
    <dbReference type="NCBI Taxonomy" id="44577"/>
    <lineage>
        <taxon>Bacteria</taxon>
        <taxon>Pseudomonadati</taxon>
        <taxon>Pseudomonadota</taxon>
        <taxon>Betaproteobacteria</taxon>
        <taxon>Nitrosomonadales</taxon>
        <taxon>Nitrosomonadaceae</taxon>
        <taxon>Nitrosomonas</taxon>
    </lineage>
</organism>
<dbReference type="GO" id="GO:0006355">
    <property type="term" value="P:regulation of DNA-templated transcription"/>
    <property type="evidence" value="ECO:0007669"/>
    <property type="project" value="InterPro"/>
</dbReference>
<keyword evidence="8" id="KW-0804">Transcription</keyword>
<dbReference type="HAMAP" id="MF_01821">
    <property type="entry name" value="Helicase_RapA"/>
    <property type="match status" value="1"/>
</dbReference>
<evidence type="ECO:0000313" key="11">
    <source>
        <dbReference type="EMBL" id="SDT86595.1"/>
    </source>
</evidence>
<dbReference type="Pfam" id="PF18339">
    <property type="entry name" value="Tudor_1_RapA"/>
    <property type="match status" value="1"/>
</dbReference>
<dbReference type="Gene3D" id="3.40.50.300">
    <property type="entry name" value="P-loop containing nucleotide triphosphate hydrolases"/>
    <property type="match status" value="1"/>
</dbReference>
<evidence type="ECO:0000256" key="5">
    <source>
        <dbReference type="ARBA" id="ARBA00023015"/>
    </source>
</evidence>
<proteinExistence type="inferred from homology"/>
<keyword evidence="4" id="KW-0067">ATP-binding</keyword>
<dbReference type="InterPro" id="IPR014001">
    <property type="entry name" value="Helicase_ATP-bd"/>
</dbReference>
<dbReference type="InterPro" id="IPR023949">
    <property type="entry name" value="Helicase_RapA"/>
</dbReference>
<dbReference type="InterPro" id="IPR038718">
    <property type="entry name" value="SNF2-like_sf"/>
</dbReference>
<dbReference type="Pfam" id="PF18337">
    <property type="entry name" value="Tudor_RapA"/>
    <property type="match status" value="1"/>
</dbReference>
<protein>
    <submittedName>
        <fullName evidence="11">ATP-dependent helicase HepA</fullName>
    </submittedName>
</protein>
<dbReference type="InterPro" id="IPR049730">
    <property type="entry name" value="SNF2/RAD54-like_C"/>
</dbReference>
<evidence type="ECO:0000256" key="7">
    <source>
        <dbReference type="ARBA" id="ARBA00023159"/>
    </source>
</evidence>
<dbReference type="GO" id="GO:0003677">
    <property type="term" value="F:DNA binding"/>
    <property type="evidence" value="ECO:0007669"/>
    <property type="project" value="UniProtKB-KW"/>
</dbReference>
<evidence type="ECO:0000256" key="8">
    <source>
        <dbReference type="ARBA" id="ARBA00023163"/>
    </source>
</evidence>
<dbReference type="InterPro" id="IPR057342">
    <property type="entry name" value="DEXDc_RapA"/>
</dbReference>
<keyword evidence="1" id="KW-0547">Nucleotide-binding</keyword>
<feature type="domain" description="Helicase ATP-binding" evidence="9">
    <location>
        <begin position="163"/>
        <end position="344"/>
    </location>
</feature>
<dbReference type="Gene3D" id="6.10.140.1500">
    <property type="match status" value="1"/>
</dbReference>
<evidence type="ECO:0000256" key="4">
    <source>
        <dbReference type="ARBA" id="ARBA00022840"/>
    </source>
</evidence>
<accession>A0A1H2DUQ3</accession>
<dbReference type="GO" id="GO:0005524">
    <property type="term" value="F:ATP binding"/>
    <property type="evidence" value="ECO:0007669"/>
    <property type="project" value="UniProtKB-KW"/>
</dbReference>
<keyword evidence="5" id="KW-0805">Transcription regulation</keyword>
<dbReference type="GO" id="GO:0004386">
    <property type="term" value="F:helicase activity"/>
    <property type="evidence" value="ECO:0007669"/>
    <property type="project" value="UniProtKB-KW"/>
</dbReference>
<evidence type="ECO:0000256" key="6">
    <source>
        <dbReference type="ARBA" id="ARBA00023125"/>
    </source>
</evidence>
<dbReference type="SMART" id="SM00487">
    <property type="entry name" value="DEXDc"/>
    <property type="match status" value="1"/>
</dbReference>
<reference evidence="12" key="1">
    <citation type="submission" date="2016-10" db="EMBL/GenBank/DDBJ databases">
        <authorList>
            <person name="Varghese N."/>
            <person name="Submissions S."/>
        </authorList>
    </citation>
    <scope>NUCLEOTIDE SEQUENCE [LARGE SCALE GENOMIC DNA]</scope>
    <source>
        <strain evidence="12">Nm10</strain>
    </source>
</reference>
<evidence type="ECO:0000256" key="3">
    <source>
        <dbReference type="ARBA" id="ARBA00022806"/>
    </source>
</evidence>
<dbReference type="PANTHER" id="PTHR45766">
    <property type="entry name" value="DNA ANNEALING HELICASE AND ENDONUCLEASE ZRANB3 FAMILY MEMBER"/>
    <property type="match status" value="1"/>
</dbReference>
<evidence type="ECO:0000259" key="9">
    <source>
        <dbReference type="PROSITE" id="PS51192"/>
    </source>
</evidence>
<sequence>MHDFKPGQRWICDVDLQLGLGTVQNVEHRIVTITFSSAGEIRSYAKHSAPLTRVVFKADDVVSSQAGLTLKVTHANERNGLIVYSGVSEGGDSLELAEEQLAHHLLLNRPAERLFAGQFDQDKWFRIRYQTLLIRNRMAQTPLYGLVGTRTNLIPHQLYIAHEVGRRFAPRVLLADEVGLGKTIEAGLILHQQLLTERAKRVLIVVPETLIHQWLVEMLRRFNLQFSIFDEARCLSMEESDEDEENGKDEQGENPFQSEQLVLCSVHFLRQNPKRFQQALEGRWDLLVVDEAHHLHWSPQAASPQYAMIEQLAMCTRGVLLLTATPEQLGKASHYARLRLLDPHRFSSFSEFVTEEQSYEPIAQAVETLLEGQALTAEIGQRIADTLDSDQAQALIAQLQDSSADQAQIGQARNKLAELLLDRHGTGRILFRNTRAAVKGFPARKLVAYPLPIPAEYLPCLVTFESTPLSKPQLLLCPELIYQVRCEDDQPYWSEIDPRVDWLIATLKRVKPEKVLVIAANAQTARDLAQALKQTTGQFIPVFHESMSLIERDRAAAFFADKETGGQVLICSEIGSEGRNFQFAHHLVLFDLPLNPDLLEQRIGRLDRIGQTDTIQIHVPYLENSALAVMFHWYHEGLNAFEKTCPAGQTVFVKVEEQLITALHQRQTQAEMLAGLIGVTQTAHRELNEALDRGRDKLLEYNSFRPIAAEQLTQAARAQDNDPLLPQYMETVFDCCGVHIEDHRSGSFLIEPSEHMSMPFPGLQDEGSIITYSRDVALSNEDVHFLTWEHPMVTHAMERILSHENGNAVVAMLKHKRVQPGTLLLETLFVLEASGHNVQQSNRYLPPAVIRILLNEQSSGDYPYLDHDSVNQHLQPVATGIAKQVIQLKEDTIRELLTVSEQQASAQAPQLISAAEKRIQQTFAPEIERLKALQQVNPNVRDEEIQFFEQQLQQLTGALKSSNLRLDAVRVIVAT</sequence>
<gene>
    <name evidence="11" type="ORF">SAMN05216406_10681</name>
</gene>
<dbReference type="Gene3D" id="3.30.360.80">
    <property type="match status" value="1"/>
</dbReference>
<dbReference type="InterPro" id="IPR000330">
    <property type="entry name" value="SNF2_N"/>
</dbReference>
<evidence type="ECO:0000256" key="2">
    <source>
        <dbReference type="ARBA" id="ARBA00022801"/>
    </source>
</evidence>
<dbReference type="KEGG" id="nur:ATY38_04450"/>
<dbReference type="InterPro" id="IPR001650">
    <property type="entry name" value="Helicase_C-like"/>
</dbReference>
<dbReference type="Gene3D" id="6.10.140.2230">
    <property type="match status" value="1"/>
</dbReference>
<dbReference type="InterPro" id="IPR027417">
    <property type="entry name" value="P-loop_NTPase"/>
</dbReference>
<dbReference type="InterPro" id="IPR022737">
    <property type="entry name" value="RapA_C"/>
</dbReference>
<feature type="domain" description="Helicase C-terminal" evidence="10">
    <location>
        <begin position="499"/>
        <end position="659"/>
    </location>
</feature>
<dbReference type="PANTHER" id="PTHR45766:SF6">
    <property type="entry name" value="SWI_SNF-RELATED MATRIX-ASSOCIATED ACTIN-DEPENDENT REGULATOR OF CHROMATIN SUBFAMILY A-LIKE PROTEIN 1"/>
    <property type="match status" value="1"/>
</dbReference>
<evidence type="ECO:0000313" key="12">
    <source>
        <dbReference type="Proteomes" id="UP000182882"/>
    </source>
</evidence>
<dbReference type="EMBL" id="FNLN01000006">
    <property type="protein sequence ID" value="SDT86595.1"/>
    <property type="molecule type" value="Genomic_DNA"/>
</dbReference>
<dbReference type="Pfam" id="PF00176">
    <property type="entry name" value="SNF2-rel_dom"/>
    <property type="match status" value="1"/>
</dbReference>
<keyword evidence="2" id="KW-0378">Hydrolase</keyword>
<dbReference type="SMART" id="SM00490">
    <property type="entry name" value="HELICc"/>
    <property type="match status" value="1"/>
</dbReference>
<dbReference type="Pfam" id="PF00271">
    <property type="entry name" value="Helicase_C"/>
    <property type="match status" value="1"/>
</dbReference>